<evidence type="ECO:0000313" key="2">
    <source>
        <dbReference type="Proteomes" id="UP000792220"/>
    </source>
</evidence>
<dbReference type="EMBL" id="HF679132">
    <property type="protein sequence ID" value="CCU55691.1"/>
    <property type="molecule type" value="Genomic_DNA"/>
</dbReference>
<dbReference type="KEGG" id="vg:15613113"/>
<reference evidence="1" key="1">
    <citation type="journal article" date="2013" name="J. Virol.">
        <title>New Insights into the Evolution of Entomopoxvirinae from the Complete Genome Sequences of Four Entomopoxviruses Infecting Adoxophyes honmai, Choristoneura biennis, Choristoneura rosaceana, and Mythimna separata.</title>
        <authorList>
            <person name="Theze J."/>
            <person name="Takatsuka J."/>
            <person name="Li Z."/>
            <person name="Gallais J."/>
            <person name="Doucet D."/>
            <person name="Arif B."/>
            <person name="Nakai M."/>
            <person name="Herniou E.A."/>
        </authorList>
    </citation>
    <scope>NUCLEOTIDE SEQUENCE</scope>
</reference>
<dbReference type="GeneID" id="15613113"/>
<dbReference type="Proteomes" id="UP000792220">
    <property type="component" value="Genome"/>
</dbReference>
<dbReference type="RefSeq" id="YP_008004193.1">
    <property type="nucleotide sequence ID" value="NC_021248.1"/>
</dbReference>
<proteinExistence type="predicted"/>
<accession>A0A916KPI4</accession>
<name>A0A916KPI4_CBEPV</name>
<organism evidence="1 2">
    <name type="scientific">Choristoneura biennis entomopoxvirus</name>
    <name type="common">CbEPV</name>
    <dbReference type="NCBI Taxonomy" id="10288"/>
    <lineage>
        <taxon>Viruses</taxon>
        <taxon>Varidnaviria</taxon>
        <taxon>Bamfordvirae</taxon>
        <taxon>Nucleocytoviricota</taxon>
        <taxon>Pokkesviricetes</taxon>
        <taxon>Chitovirales</taxon>
        <taxon>Poxviridae</taxon>
        <taxon>Entomopoxvirinae</taxon>
        <taxon>Betaentomopoxvirus</taxon>
        <taxon>Betaentomopoxvirus cbiennis</taxon>
    </lineage>
</organism>
<keyword evidence="2" id="KW-1185">Reference proteome</keyword>
<protein>
    <submittedName>
        <fullName evidence="1">Uncharacterized protein</fullName>
    </submittedName>
</protein>
<gene>
    <name evidence="1" type="ORF">CHBEV_123</name>
</gene>
<organismHost>
    <name type="scientific">Choristoneura fumiferana</name>
    <name type="common">Spruce budworm moth</name>
    <name type="synonym">Archips fumiferana</name>
    <dbReference type="NCBI Taxonomy" id="7141"/>
</organismHost>
<evidence type="ECO:0000313" key="1">
    <source>
        <dbReference type="EMBL" id="CCU55691.1"/>
    </source>
</evidence>
<sequence>MNIYIKIIYFNLYYYGLYGDFKLIIDKNLNEIYLNYVIRKINNNMIILLN</sequence>